<feature type="transmembrane region" description="Helical" evidence="1">
    <location>
        <begin position="388"/>
        <end position="407"/>
    </location>
</feature>
<gene>
    <name evidence="2" type="ORF">G7066_13575</name>
</gene>
<feature type="transmembrane region" description="Helical" evidence="1">
    <location>
        <begin position="95"/>
        <end position="115"/>
    </location>
</feature>
<name>A0ABX6JYE6_9MICO</name>
<reference evidence="2 3" key="1">
    <citation type="submission" date="2020-03" db="EMBL/GenBank/DDBJ databases">
        <title>Leucobacter sp. nov., isolated from beetles.</title>
        <authorList>
            <person name="Hyun D.-W."/>
            <person name="Bae J.-W."/>
        </authorList>
    </citation>
    <scope>NUCLEOTIDE SEQUENCE [LARGE SCALE GENOMIC DNA]</scope>
    <source>
        <strain evidence="2 3">HDW9A</strain>
    </source>
</reference>
<accession>A0ABX6JYE6</accession>
<proteinExistence type="predicted"/>
<evidence type="ECO:0000313" key="2">
    <source>
        <dbReference type="EMBL" id="QIM19345.1"/>
    </source>
</evidence>
<feature type="transmembrane region" description="Helical" evidence="1">
    <location>
        <begin position="208"/>
        <end position="226"/>
    </location>
</feature>
<feature type="transmembrane region" description="Helical" evidence="1">
    <location>
        <begin position="152"/>
        <end position="170"/>
    </location>
</feature>
<keyword evidence="3" id="KW-1185">Reference proteome</keyword>
<dbReference type="RefSeq" id="WP_166331589.1">
    <property type="nucleotide sequence ID" value="NZ_CP049933.1"/>
</dbReference>
<keyword evidence="1" id="KW-0812">Transmembrane</keyword>
<feature type="transmembrane region" description="Helical" evidence="1">
    <location>
        <begin position="176"/>
        <end position="196"/>
    </location>
</feature>
<feature type="transmembrane region" description="Helical" evidence="1">
    <location>
        <begin position="299"/>
        <end position="323"/>
    </location>
</feature>
<feature type="transmembrane region" description="Helical" evidence="1">
    <location>
        <begin position="121"/>
        <end position="140"/>
    </location>
</feature>
<keyword evidence="1" id="KW-1133">Transmembrane helix</keyword>
<dbReference type="Proteomes" id="UP000503441">
    <property type="component" value="Chromosome"/>
</dbReference>
<evidence type="ECO:0000256" key="1">
    <source>
        <dbReference type="SAM" id="Phobius"/>
    </source>
</evidence>
<keyword evidence="1" id="KW-0472">Membrane</keyword>
<dbReference type="EMBL" id="CP049933">
    <property type="protein sequence ID" value="QIM19345.1"/>
    <property type="molecule type" value="Genomic_DNA"/>
</dbReference>
<protein>
    <recommendedName>
        <fullName evidence="4">Type VII secretion integral membrane protein EccD</fullName>
    </recommendedName>
</protein>
<feature type="transmembrane region" description="Helical" evidence="1">
    <location>
        <begin position="329"/>
        <end position="347"/>
    </location>
</feature>
<feature type="transmembrane region" description="Helical" evidence="1">
    <location>
        <begin position="419"/>
        <end position="439"/>
    </location>
</feature>
<feature type="transmembrane region" description="Helical" evidence="1">
    <location>
        <begin position="359"/>
        <end position="382"/>
    </location>
</feature>
<evidence type="ECO:0000313" key="3">
    <source>
        <dbReference type="Proteomes" id="UP000503441"/>
    </source>
</evidence>
<organism evidence="2 3">
    <name type="scientific">Leucobacter coleopterorum</name>
    <dbReference type="NCBI Taxonomy" id="2714933"/>
    <lineage>
        <taxon>Bacteria</taxon>
        <taxon>Bacillati</taxon>
        <taxon>Actinomycetota</taxon>
        <taxon>Actinomycetes</taxon>
        <taxon>Micrococcales</taxon>
        <taxon>Microbacteriaceae</taxon>
        <taxon>Leucobacter</taxon>
    </lineage>
</organism>
<evidence type="ECO:0008006" key="4">
    <source>
        <dbReference type="Google" id="ProtNLM"/>
    </source>
</evidence>
<sequence>MSKTSTPLRRIALFASGERHDLVVPKGDVLTHALAAAGVYLGDADQVLGPDGSRIDPTTSAVDLREGGLYSVTRAVAFREASNRRVAGALTATRTLPWALVACATTATFMVIVSGDLQNRWVAAVVVAVAAVIVALTWGLRGTDKTKLSSAAPFLVLGALAGVLAVPVATENFETLVVAAGSGSAAILTALVGFVAPVARVRAAASSVVVLAVLLAAAALASSALAVDLRQLTLAVAGASVVALRALPSLLVNVDEGYFIDYGKFMVLRWTARGRVPEYISAVEEKTVRQLVANAEARLQALTLLLSLFAGLGFPAATLTLAAPNLIEQIAAAAFLVFAVLGLLLTSRRTVAPDLQNPPRIAVLLGSIVFTLIFAMGSSWAYAPLLGAALIAIGVFVAVLSVSFARGNRSLGWSRTGDIFDSLAIAFVLPAALLAAGTLELLQGVLS</sequence>
<feature type="transmembrane region" description="Helical" evidence="1">
    <location>
        <begin position="232"/>
        <end position="254"/>
    </location>
</feature>